<keyword evidence="2" id="KW-1185">Reference proteome</keyword>
<dbReference type="RefSeq" id="WP_239796164.1">
    <property type="nucleotide sequence ID" value="NZ_OU912926.1"/>
</dbReference>
<protein>
    <submittedName>
        <fullName evidence="1">Transposase</fullName>
    </submittedName>
</protein>
<dbReference type="EMBL" id="OU912926">
    <property type="protein sequence ID" value="CAG9932192.1"/>
    <property type="molecule type" value="Genomic_DNA"/>
</dbReference>
<proteinExistence type="predicted"/>
<reference evidence="1 2" key="1">
    <citation type="submission" date="2021-10" db="EMBL/GenBank/DDBJ databases">
        <authorList>
            <person name="Koch H."/>
        </authorList>
    </citation>
    <scope>NUCLEOTIDE SEQUENCE [LARGE SCALE GENOMIC DNA]</scope>
    <source>
        <strain evidence="1">6680</strain>
    </source>
</reference>
<dbReference type="Proteomes" id="UP000839052">
    <property type="component" value="Chromosome"/>
</dbReference>
<gene>
    <name evidence="1" type="ORF">NTG6680_0939</name>
</gene>
<evidence type="ECO:0000313" key="2">
    <source>
        <dbReference type="Proteomes" id="UP000839052"/>
    </source>
</evidence>
<evidence type="ECO:0000313" key="1">
    <source>
        <dbReference type="EMBL" id="CAG9932192.1"/>
    </source>
</evidence>
<sequence length="291" mass="32683">MNALTIEKRTQIINLLVEGNSMRATSRIADCSINTVTKLLIDVGVACSEYQDNAMRNLTCKRIQCDEIWSFCYCKQKNVAPENEGVLGYGDVWTWTAIDPVTKLVPSFMVGSRTVEYAEAFISDLASRLAGRVQLTTDGLKAYVDAVEGAFGADIDFAQLVKIYGSEGITKTDARRYSPSEFTGSEKRIKMGDPDVKHICTSHVERQNLTMRMSMRRFTRLTNGFSKKIENLEHMVALHFMHYNFVRIHKSLRTTPAMAAGVSEKLWEISDIAALVTDPIPMKRGTYKKKG</sequence>
<name>A0ABN8AKT9_9PROT</name>
<accession>A0ABN8AKT9</accession>
<organism evidence="1 2">
    <name type="scientific">Candidatus Nitrotoga arctica</name>
    <dbReference type="NCBI Taxonomy" id="453162"/>
    <lineage>
        <taxon>Bacteria</taxon>
        <taxon>Pseudomonadati</taxon>
        <taxon>Pseudomonadota</taxon>
        <taxon>Betaproteobacteria</taxon>
        <taxon>Nitrosomonadales</taxon>
        <taxon>Gallionellaceae</taxon>
        <taxon>Candidatus Nitrotoga</taxon>
    </lineage>
</organism>